<sequence length="255" mass="28800">METIVGRTLSVHQEHEMLLKLEAAGLTDKLAQKVVDSKGNDLAAKVVRLIQNGGFEPSTSQKLAREIMGENFFGIEEAIKHLGVNATKQQLAYLAKVPFSEEQLSSCKDTHVLVAVFPMSILDIRGKVKRELFCNPDNAWYNRQAFAKDKGEVDWELVRKEPIANSTNKTWNDQQALLGNDEETPTARIVVYTMVGHFLATEKRLFKKIYVRCVDLDSDGHRVYVGNLDAEGLFVYNWRDDDRTDDLGLSAARKQ</sequence>
<dbReference type="EMBL" id="MHLR01000010">
    <property type="protein sequence ID" value="OGZ15515.1"/>
    <property type="molecule type" value="Genomic_DNA"/>
</dbReference>
<protein>
    <submittedName>
        <fullName evidence="1">Uncharacterized protein</fullName>
    </submittedName>
</protein>
<accession>A0A1G2DPE6</accession>
<name>A0A1G2DPE6_9BACT</name>
<organism evidence="1 2">
    <name type="scientific">Candidatus Lloydbacteria bacterium RIFCSPLOWO2_02_FULL_51_11</name>
    <dbReference type="NCBI Taxonomy" id="1798667"/>
    <lineage>
        <taxon>Bacteria</taxon>
        <taxon>Candidatus Lloydiibacteriota</taxon>
    </lineage>
</organism>
<dbReference type="Proteomes" id="UP000177573">
    <property type="component" value="Unassembled WGS sequence"/>
</dbReference>
<evidence type="ECO:0000313" key="2">
    <source>
        <dbReference type="Proteomes" id="UP000177573"/>
    </source>
</evidence>
<gene>
    <name evidence="1" type="ORF">A3J08_04475</name>
</gene>
<comment type="caution">
    <text evidence="1">The sequence shown here is derived from an EMBL/GenBank/DDBJ whole genome shotgun (WGS) entry which is preliminary data.</text>
</comment>
<reference evidence="1 2" key="1">
    <citation type="journal article" date="2016" name="Nat. Commun.">
        <title>Thousands of microbial genomes shed light on interconnected biogeochemical processes in an aquifer system.</title>
        <authorList>
            <person name="Anantharaman K."/>
            <person name="Brown C.T."/>
            <person name="Hug L.A."/>
            <person name="Sharon I."/>
            <person name="Castelle C.J."/>
            <person name="Probst A.J."/>
            <person name="Thomas B.C."/>
            <person name="Singh A."/>
            <person name="Wilkins M.J."/>
            <person name="Karaoz U."/>
            <person name="Brodie E.L."/>
            <person name="Williams K.H."/>
            <person name="Hubbard S.S."/>
            <person name="Banfield J.F."/>
        </authorList>
    </citation>
    <scope>NUCLEOTIDE SEQUENCE [LARGE SCALE GENOMIC DNA]</scope>
</reference>
<proteinExistence type="predicted"/>
<dbReference type="AlphaFoldDB" id="A0A1G2DPE6"/>
<evidence type="ECO:0000313" key="1">
    <source>
        <dbReference type="EMBL" id="OGZ15515.1"/>
    </source>
</evidence>